<evidence type="ECO:0000313" key="5">
    <source>
        <dbReference type="Proteomes" id="UP000756132"/>
    </source>
</evidence>
<dbReference type="PROSITE" id="PS00036">
    <property type="entry name" value="BZIP_BASIC"/>
    <property type="match status" value="1"/>
</dbReference>
<dbReference type="InterPro" id="IPR046347">
    <property type="entry name" value="bZIP_sf"/>
</dbReference>
<evidence type="ECO:0000256" key="1">
    <source>
        <dbReference type="SAM" id="MobiDB-lite"/>
    </source>
</evidence>
<gene>
    <name evidence="3" type="primary">Bap1</name>
    <name evidence="4" type="ORF">CLAFUR5_00126</name>
</gene>
<accession>Q96X29</accession>
<dbReference type="AlphaFoldDB" id="Q96X29"/>
<dbReference type="Proteomes" id="UP000756132">
    <property type="component" value="Chromosome 1"/>
</dbReference>
<keyword evidence="5" id="KW-1185">Reference proteome</keyword>
<evidence type="ECO:0000259" key="2">
    <source>
        <dbReference type="PROSITE" id="PS00036"/>
    </source>
</evidence>
<reference evidence="4" key="3">
    <citation type="journal article" date="2022" name="Microb. Genom.">
        <title>A chromosome-scale genome assembly of the tomato pathogen Cladosporium fulvum reveals a compartmentalized genome architecture and the presence of a dispensable chromosome.</title>
        <authorList>
            <person name="Zaccaron A.Z."/>
            <person name="Chen L.H."/>
            <person name="Samaras A."/>
            <person name="Stergiopoulos I."/>
        </authorList>
    </citation>
    <scope>NUCLEOTIDE SEQUENCE</scope>
    <source>
        <strain evidence="4">Race5_Kim</strain>
    </source>
</reference>
<dbReference type="Gene3D" id="1.20.5.170">
    <property type="match status" value="1"/>
</dbReference>
<feature type="region of interest" description="Disordered" evidence="1">
    <location>
        <begin position="1"/>
        <end position="44"/>
    </location>
</feature>
<dbReference type="EMBL" id="CP090163">
    <property type="protein sequence ID" value="UJO12483.1"/>
    <property type="molecule type" value="Genomic_DNA"/>
</dbReference>
<dbReference type="GO" id="GO:0003700">
    <property type="term" value="F:DNA-binding transcription factor activity"/>
    <property type="evidence" value="ECO:0007669"/>
    <property type="project" value="InterPro"/>
</dbReference>
<evidence type="ECO:0000313" key="3">
    <source>
        <dbReference type="EMBL" id="AAK50873.1"/>
    </source>
</evidence>
<reference evidence="3" key="1">
    <citation type="journal article" date="2001" name="Eur. J. Plant Pathol.">
        <title>The Cladosporium fulvum Bap1 gene: evidence for a novel class of Yap-related transcription factors with ankyrin repeats in phytopathogenic fungi.</title>
        <authorList>
            <person name="Bussink H.-J."/>
            <person name="Clark A."/>
            <person name="Oliver R."/>
        </authorList>
    </citation>
    <scope>NUCLEOTIDE SEQUENCE</scope>
</reference>
<reference evidence="4" key="2">
    <citation type="submission" date="2021-12" db="EMBL/GenBank/DDBJ databases">
        <authorList>
            <person name="Zaccaron A."/>
            <person name="Stergiopoulos I."/>
        </authorList>
    </citation>
    <scope>NUCLEOTIDE SEQUENCE</scope>
    <source>
        <strain evidence="4">Race5_Kim</strain>
    </source>
</reference>
<feature type="domain" description="BZIP" evidence="2">
    <location>
        <begin position="13"/>
        <end position="28"/>
    </location>
</feature>
<dbReference type="InterPro" id="IPR004827">
    <property type="entry name" value="bZIP"/>
</dbReference>
<organism evidence="3">
    <name type="scientific">Passalora fulva</name>
    <name type="common">Tomato leaf mold</name>
    <name type="synonym">Cladosporium fulvum</name>
    <dbReference type="NCBI Taxonomy" id="5499"/>
    <lineage>
        <taxon>Eukaryota</taxon>
        <taxon>Fungi</taxon>
        <taxon>Dikarya</taxon>
        <taxon>Ascomycota</taxon>
        <taxon>Pezizomycotina</taxon>
        <taxon>Dothideomycetes</taxon>
        <taxon>Dothideomycetidae</taxon>
        <taxon>Mycosphaerellales</taxon>
        <taxon>Mycosphaerellaceae</taxon>
        <taxon>Fulvia</taxon>
    </lineage>
</organism>
<proteinExistence type="predicted"/>
<dbReference type="SUPFAM" id="SSF57959">
    <property type="entry name" value="Leucine zipper domain"/>
    <property type="match status" value="1"/>
</dbReference>
<protein>
    <submittedName>
        <fullName evidence="3">Putative transcription factor BAP1</fullName>
    </submittedName>
</protein>
<sequence>MKPALKQKGITEKRRAQNRAAQRAYRNRQQECTSSRRGSETKAESLAVDCSSCLQTSHMSCGPPSVNDWQNSLPTPGSDGAMSLVPRTQVTPLHWNTIPEPTQLDCNWLSLGEPYQSPNALHNTLSFKDPDTSFDHVWRRPRSYSLKTALHLAAEKG</sequence>
<dbReference type="CDD" id="cd14688">
    <property type="entry name" value="bZIP_YAP"/>
    <property type="match status" value="1"/>
</dbReference>
<name>Q96X29_PASFU</name>
<evidence type="ECO:0000313" key="4">
    <source>
        <dbReference type="EMBL" id="UJO12483.1"/>
    </source>
</evidence>
<dbReference type="EMBL" id="AF288532">
    <property type="protein sequence ID" value="AAK50873.1"/>
    <property type="molecule type" value="Genomic_DNA"/>
</dbReference>